<dbReference type="PRINTS" id="PR01270">
    <property type="entry name" value="HDASUPER"/>
</dbReference>
<dbReference type="Pfam" id="PF00850">
    <property type="entry name" value="Hist_deacetyl"/>
    <property type="match status" value="1"/>
</dbReference>
<feature type="domain" description="Histone deacetylase" evidence="3">
    <location>
        <begin position="19"/>
        <end position="286"/>
    </location>
</feature>
<dbReference type="OrthoDB" id="9808367at2"/>
<comment type="caution">
    <text evidence="4">The sequence shown here is derived from an EMBL/GenBank/DDBJ whole genome shotgun (WGS) entry which is preliminary data.</text>
</comment>
<reference evidence="4 5" key="1">
    <citation type="submission" date="2016-07" db="EMBL/GenBank/DDBJ databases">
        <title>Whole-genome of two Shewanella species isolated from a digestive organ of sea cucumber Apostichopus japonicus Selenka 1867.</title>
        <authorList>
            <person name="Hong H.-H."/>
            <person name="Choi H."/>
            <person name="Cheon S."/>
            <person name="Oh J.-S."/>
            <person name="Lee H.-G."/>
            <person name="Park C."/>
        </authorList>
    </citation>
    <scope>NUCLEOTIDE SEQUENCE [LARGE SCALE GENOMIC DNA]</scope>
    <source>
        <strain evidence="4 5">CSB03KR</strain>
    </source>
</reference>
<dbReference type="RefSeq" id="WP_069670655.1">
    <property type="nucleotide sequence ID" value="NZ_MCBT01000016.1"/>
</dbReference>
<sequence length="300" mass="33395">MPPLIYHASYSQLALPSQHRFPTSKYQRLYQFLLEHKLADKDDFHTPSSVDIEFLKQIHCPDYVAQFLTKKLSPQAIRRLGFPLSDGLLTRSFHSVSGTMLACDLAMSQGIALQLSGGYHHAHYHFGSGYCVFNDLIAGAVHSLARSDIEKVLIFDCDVHQGDGTATMAQAYPDIISCSVHCQENFPARKQRSDHDIELERGSGDALYLETITQTLALVIRLHQPDLIIYDAGVDVHQQDDLGHLALSTQGIFERDLLVLSMAKALNIPIACVIGGGYSKQPLELSKRHAQVFIAANKLW</sequence>
<dbReference type="Proteomes" id="UP000095230">
    <property type="component" value="Unassembled WGS sequence"/>
</dbReference>
<dbReference type="GO" id="GO:0004407">
    <property type="term" value="F:histone deacetylase activity"/>
    <property type="evidence" value="ECO:0007669"/>
    <property type="project" value="InterPro"/>
</dbReference>
<dbReference type="AlphaFoldDB" id="A0A1E5IX29"/>
<comment type="similarity">
    <text evidence="1">Belongs to the histone deacetylase family.</text>
</comment>
<dbReference type="InterPro" id="IPR023696">
    <property type="entry name" value="Ureohydrolase_dom_sf"/>
</dbReference>
<dbReference type="InterPro" id="IPR000286">
    <property type="entry name" value="HDACs"/>
</dbReference>
<dbReference type="CDD" id="cd09993">
    <property type="entry name" value="HDAC_classIV"/>
    <property type="match status" value="1"/>
</dbReference>
<accession>A0A1E5IX29</accession>
<proteinExistence type="inferred from homology"/>
<dbReference type="InterPro" id="IPR037138">
    <property type="entry name" value="His_deacetylse_dom_sf"/>
</dbReference>
<evidence type="ECO:0000256" key="2">
    <source>
        <dbReference type="ARBA" id="ARBA00022801"/>
    </source>
</evidence>
<evidence type="ECO:0000313" key="5">
    <source>
        <dbReference type="Proteomes" id="UP000095230"/>
    </source>
</evidence>
<name>A0A1E5IX29_SHECO</name>
<dbReference type="InterPro" id="IPR044150">
    <property type="entry name" value="HDAC_classIV"/>
</dbReference>
<gene>
    <name evidence="4" type="ORF">BEL05_07865</name>
</gene>
<dbReference type="PANTHER" id="PTHR10625:SF19">
    <property type="entry name" value="HISTONE DEACETYLASE 12"/>
    <property type="match status" value="1"/>
</dbReference>
<evidence type="ECO:0000259" key="3">
    <source>
        <dbReference type="Pfam" id="PF00850"/>
    </source>
</evidence>
<organism evidence="4 5">
    <name type="scientific">Shewanella colwelliana</name>
    <name type="common">Alteromonas colwelliana</name>
    <dbReference type="NCBI Taxonomy" id="23"/>
    <lineage>
        <taxon>Bacteria</taxon>
        <taxon>Pseudomonadati</taxon>
        <taxon>Pseudomonadota</taxon>
        <taxon>Gammaproteobacteria</taxon>
        <taxon>Alteromonadales</taxon>
        <taxon>Shewanellaceae</taxon>
        <taxon>Shewanella</taxon>
    </lineage>
</organism>
<evidence type="ECO:0000313" key="4">
    <source>
        <dbReference type="EMBL" id="OEG74698.1"/>
    </source>
</evidence>
<dbReference type="EMBL" id="MCBT01000016">
    <property type="protein sequence ID" value="OEG74698.1"/>
    <property type="molecule type" value="Genomic_DNA"/>
</dbReference>
<dbReference type="PANTHER" id="PTHR10625">
    <property type="entry name" value="HISTONE DEACETYLASE HDAC1-RELATED"/>
    <property type="match status" value="1"/>
</dbReference>
<dbReference type="SUPFAM" id="SSF52768">
    <property type="entry name" value="Arginase/deacetylase"/>
    <property type="match status" value="1"/>
</dbReference>
<dbReference type="Gene3D" id="3.40.800.20">
    <property type="entry name" value="Histone deacetylase domain"/>
    <property type="match status" value="1"/>
</dbReference>
<evidence type="ECO:0000256" key="1">
    <source>
        <dbReference type="ARBA" id="ARBA00005947"/>
    </source>
</evidence>
<dbReference type="GO" id="GO:0016787">
    <property type="term" value="F:hydrolase activity"/>
    <property type="evidence" value="ECO:0007669"/>
    <property type="project" value="UniProtKB-KW"/>
</dbReference>
<keyword evidence="2" id="KW-0378">Hydrolase</keyword>
<dbReference type="STRING" id="23.BEL05_07865"/>
<dbReference type="InterPro" id="IPR023801">
    <property type="entry name" value="His_deacetylse_dom"/>
</dbReference>
<dbReference type="GO" id="GO:0040029">
    <property type="term" value="P:epigenetic regulation of gene expression"/>
    <property type="evidence" value="ECO:0007669"/>
    <property type="project" value="TreeGrafter"/>
</dbReference>
<protein>
    <submittedName>
        <fullName evidence="4">Histone deacetylase</fullName>
    </submittedName>
</protein>